<dbReference type="Pfam" id="PF01088">
    <property type="entry name" value="Peptidase_C12"/>
    <property type="match status" value="1"/>
</dbReference>
<dbReference type="STRING" id="1296120.A0A1B9H0S4"/>
<reference evidence="10 11" key="1">
    <citation type="submission" date="2013-07" db="EMBL/GenBank/DDBJ databases">
        <title>The Genome Sequence of Cryptococcus heveanensis BCC8398.</title>
        <authorList>
            <consortium name="The Broad Institute Genome Sequencing Platform"/>
            <person name="Cuomo C."/>
            <person name="Litvintseva A."/>
            <person name="Chen Y."/>
            <person name="Heitman J."/>
            <person name="Sun S."/>
            <person name="Springer D."/>
            <person name="Dromer F."/>
            <person name="Young S.K."/>
            <person name="Zeng Q."/>
            <person name="Gargeya S."/>
            <person name="Fitzgerald M."/>
            <person name="Abouelleil A."/>
            <person name="Alvarado L."/>
            <person name="Berlin A.M."/>
            <person name="Chapman S.B."/>
            <person name="Dewar J."/>
            <person name="Goldberg J."/>
            <person name="Griggs A."/>
            <person name="Gujja S."/>
            <person name="Hansen M."/>
            <person name="Howarth C."/>
            <person name="Imamovic A."/>
            <person name="Larimer J."/>
            <person name="McCowan C."/>
            <person name="Murphy C."/>
            <person name="Pearson M."/>
            <person name="Priest M."/>
            <person name="Roberts A."/>
            <person name="Saif S."/>
            <person name="Shea T."/>
            <person name="Sykes S."/>
            <person name="Wortman J."/>
            <person name="Nusbaum C."/>
            <person name="Birren B."/>
        </authorList>
    </citation>
    <scope>NUCLEOTIDE SEQUENCE [LARGE SCALE GENOMIC DNA]</scope>
    <source>
        <strain evidence="10 11">BCC8398</strain>
    </source>
</reference>
<dbReference type="AlphaFoldDB" id="A0A1B9H0S4"/>
<dbReference type="Gene3D" id="3.40.532.10">
    <property type="entry name" value="Peptidase C12, ubiquitin carboxyl-terminal hydrolase"/>
    <property type="match status" value="1"/>
</dbReference>
<feature type="site" description="Transition state stabilizer" evidence="7">
    <location>
        <position position="93"/>
    </location>
</feature>
<protein>
    <recommendedName>
        <fullName evidence="8">Ubiquitin carboxyl-terminal hydrolase</fullName>
        <ecNumber evidence="8">3.4.19.12</ecNumber>
    </recommendedName>
</protein>
<evidence type="ECO:0000256" key="2">
    <source>
        <dbReference type="ARBA" id="ARBA00009326"/>
    </source>
</evidence>
<dbReference type="OrthoDB" id="427186at2759"/>
<evidence type="ECO:0000259" key="9">
    <source>
        <dbReference type="PROSITE" id="PS52048"/>
    </source>
</evidence>
<keyword evidence="6 7" id="KW-0788">Thiol protease</keyword>
<evidence type="ECO:0000313" key="11">
    <source>
        <dbReference type="Proteomes" id="UP000092666"/>
    </source>
</evidence>
<reference evidence="11" key="2">
    <citation type="submission" date="2013-12" db="EMBL/GenBank/DDBJ databases">
        <title>Evolution of pathogenesis and genome organization in the Tremellales.</title>
        <authorList>
            <person name="Cuomo C."/>
            <person name="Litvintseva A."/>
            <person name="Heitman J."/>
            <person name="Chen Y."/>
            <person name="Sun S."/>
            <person name="Springer D."/>
            <person name="Dromer F."/>
            <person name="Young S."/>
            <person name="Zeng Q."/>
            <person name="Chapman S."/>
            <person name="Gujja S."/>
            <person name="Saif S."/>
            <person name="Birren B."/>
        </authorList>
    </citation>
    <scope>NUCLEOTIDE SEQUENCE [LARGE SCALE GENOMIC DNA]</scope>
    <source>
        <strain evidence="11">BCC8398</strain>
    </source>
</reference>
<gene>
    <name evidence="10" type="ORF">I316_01441</name>
</gene>
<dbReference type="PRINTS" id="PR00707">
    <property type="entry name" value="UBCTHYDRLASE"/>
</dbReference>
<evidence type="ECO:0000256" key="5">
    <source>
        <dbReference type="ARBA" id="ARBA00022801"/>
    </source>
</evidence>
<sequence length="242" mass="26528">MPSKWVPLEASPDVFNDWSKPLGLPDSLTFQDLFSLDPDFLTFIPKPHKAVLLLFPSEGKLGEAREMEDKEYNGLTGSEGKGWKGDGVWYIKQTIPNACGSIGLLHALLNLPEQSPDALAPDSHLAKFKAESLSKTPIERAKLLDEADFFTAAHTAAAQTGQSAIPEDLDVTTHFITFVEGVNENGEKRTVELDGNRSGPFDQGPSVNFLEDVAKVVQEKYFDRADGDVNFNMIVLAGHPED</sequence>
<dbReference type="PROSITE" id="PS52048">
    <property type="entry name" value="UCH_DOMAIN"/>
    <property type="match status" value="1"/>
</dbReference>
<dbReference type="GO" id="GO:0016579">
    <property type="term" value="P:protein deubiquitination"/>
    <property type="evidence" value="ECO:0007669"/>
    <property type="project" value="TreeGrafter"/>
</dbReference>
<feature type="active site" description="Nucleophile" evidence="7">
    <location>
        <position position="99"/>
    </location>
</feature>
<evidence type="ECO:0000256" key="1">
    <source>
        <dbReference type="ARBA" id="ARBA00000707"/>
    </source>
</evidence>
<dbReference type="InterPro" id="IPR038765">
    <property type="entry name" value="Papain-like_cys_pep_sf"/>
</dbReference>
<feature type="domain" description="UCH catalytic" evidence="9">
    <location>
        <begin position="4"/>
        <end position="238"/>
    </location>
</feature>
<evidence type="ECO:0000256" key="3">
    <source>
        <dbReference type="ARBA" id="ARBA00022670"/>
    </source>
</evidence>
<keyword evidence="4 7" id="KW-0833">Ubl conjugation pathway</keyword>
<dbReference type="SUPFAM" id="SSF54001">
    <property type="entry name" value="Cysteine proteinases"/>
    <property type="match status" value="1"/>
</dbReference>
<evidence type="ECO:0000256" key="6">
    <source>
        <dbReference type="ARBA" id="ARBA00022807"/>
    </source>
</evidence>
<comment type="catalytic activity">
    <reaction evidence="1 7 8">
        <text>Thiol-dependent hydrolysis of ester, thioester, amide, peptide and isopeptide bonds formed by the C-terminal Gly of ubiquitin (a 76-residue protein attached to proteins as an intracellular targeting signal).</text>
        <dbReference type="EC" id="3.4.19.12"/>
    </reaction>
</comment>
<comment type="similarity">
    <text evidence="2 7 8">Belongs to the peptidase C12 family.</text>
</comment>
<organism evidence="10 11">
    <name type="scientific">Kwoniella heveanensis BCC8398</name>
    <dbReference type="NCBI Taxonomy" id="1296120"/>
    <lineage>
        <taxon>Eukaryota</taxon>
        <taxon>Fungi</taxon>
        <taxon>Dikarya</taxon>
        <taxon>Basidiomycota</taxon>
        <taxon>Agaricomycotina</taxon>
        <taxon>Tremellomycetes</taxon>
        <taxon>Tremellales</taxon>
        <taxon>Cryptococcaceae</taxon>
        <taxon>Kwoniella</taxon>
    </lineage>
</organism>
<keyword evidence="3 7" id="KW-0645">Protease</keyword>
<evidence type="ECO:0000256" key="4">
    <source>
        <dbReference type="ARBA" id="ARBA00022786"/>
    </source>
</evidence>
<feature type="active site" description="Proton donor" evidence="7">
    <location>
        <position position="174"/>
    </location>
</feature>
<dbReference type="Proteomes" id="UP000092666">
    <property type="component" value="Unassembled WGS sequence"/>
</dbReference>
<dbReference type="GO" id="GO:0004843">
    <property type="term" value="F:cysteine-type deubiquitinase activity"/>
    <property type="evidence" value="ECO:0007669"/>
    <property type="project" value="UniProtKB-UniRule"/>
</dbReference>
<dbReference type="FunFam" id="3.40.532.10:FF:000006">
    <property type="entry name" value="Ubiquitin carboxyl-terminal hydrolase"/>
    <property type="match status" value="1"/>
</dbReference>
<name>A0A1B9H0S4_9TREE</name>
<dbReference type="GO" id="GO:0005737">
    <property type="term" value="C:cytoplasm"/>
    <property type="evidence" value="ECO:0007669"/>
    <property type="project" value="TreeGrafter"/>
</dbReference>
<dbReference type="GO" id="GO:0006511">
    <property type="term" value="P:ubiquitin-dependent protein catabolic process"/>
    <property type="evidence" value="ECO:0007669"/>
    <property type="project" value="UniProtKB-UniRule"/>
</dbReference>
<evidence type="ECO:0000256" key="7">
    <source>
        <dbReference type="PROSITE-ProRule" id="PRU01393"/>
    </source>
</evidence>
<accession>A0A1B9H0S4</accession>
<dbReference type="EC" id="3.4.19.12" evidence="8"/>
<keyword evidence="11" id="KW-1185">Reference proteome</keyword>
<proteinExistence type="inferred from homology"/>
<keyword evidence="5 7" id="KW-0378">Hydrolase</keyword>
<dbReference type="InterPro" id="IPR036959">
    <property type="entry name" value="Peptidase_C12_UCH_sf"/>
</dbReference>
<dbReference type="PANTHER" id="PTHR10589">
    <property type="entry name" value="UBIQUITIN CARBOXYL-TERMINAL HYDROLASE"/>
    <property type="match status" value="1"/>
</dbReference>
<dbReference type="InterPro" id="IPR001578">
    <property type="entry name" value="Peptidase_C12_UCH"/>
</dbReference>
<evidence type="ECO:0000313" key="10">
    <source>
        <dbReference type="EMBL" id="OCF36844.1"/>
    </source>
</evidence>
<dbReference type="EMBL" id="KI669494">
    <property type="protein sequence ID" value="OCF36844.1"/>
    <property type="molecule type" value="Genomic_DNA"/>
</dbReference>
<evidence type="ECO:0000256" key="8">
    <source>
        <dbReference type="RuleBase" id="RU361215"/>
    </source>
</evidence>
<feature type="site" description="Important for enzyme activity" evidence="7">
    <location>
        <position position="194"/>
    </location>
</feature>
<dbReference type="PANTHER" id="PTHR10589:SF17">
    <property type="entry name" value="UBIQUITIN CARBOXYL-TERMINAL HYDROLASE"/>
    <property type="match status" value="1"/>
</dbReference>